<evidence type="ECO:0000313" key="2">
    <source>
        <dbReference type="EMBL" id="CAL6065258.1"/>
    </source>
</evidence>
<comment type="caution">
    <text evidence="1">The sequence shown here is derived from an EMBL/GenBank/DDBJ whole genome shotgun (WGS) entry which is preliminary data.</text>
</comment>
<name>A0AA86PIX8_9EUKA</name>
<keyword evidence="3" id="KW-1185">Reference proteome</keyword>
<sequence length="246" mass="28559">MNANLFDTMQFLKYFGGQQPNFMTTSMEQKQWDEQCSEVSLTVNTYNDVRIMGLQQKFTSGYLGRVIPIYKICQYKSLQQTVQLFIQVGGIKIFPLLSEFLGGSNSQEFLPFELLNVSVQFAFGEVEHLGHLAQRHFVGVHVLDDLLQFVHRNFTLHCIWCGTICSDMIIQVDKAIVMVIESLIQQIFQCKIDYPMLFKWNRSTQLGVQLCSLNTFTLNTKMCKSVIKNQFFIIIQFYLMVQLRVK</sequence>
<evidence type="ECO:0000313" key="1">
    <source>
        <dbReference type="EMBL" id="CAI9936437.1"/>
    </source>
</evidence>
<gene>
    <name evidence="1" type="ORF">HINF_LOCUS24082</name>
    <name evidence="2" type="ORF">HINF_LOCUS51755</name>
</gene>
<proteinExistence type="predicted"/>
<protein>
    <submittedName>
        <fullName evidence="2">Hypothetical_protein</fullName>
    </submittedName>
</protein>
<evidence type="ECO:0000313" key="3">
    <source>
        <dbReference type="Proteomes" id="UP001642409"/>
    </source>
</evidence>
<accession>A0AA86PIX8</accession>
<dbReference type="AlphaFoldDB" id="A0AA86PIX8"/>
<reference evidence="1" key="1">
    <citation type="submission" date="2023-06" db="EMBL/GenBank/DDBJ databases">
        <authorList>
            <person name="Kurt Z."/>
        </authorList>
    </citation>
    <scope>NUCLEOTIDE SEQUENCE</scope>
</reference>
<dbReference type="Proteomes" id="UP001642409">
    <property type="component" value="Unassembled WGS sequence"/>
</dbReference>
<dbReference type="EMBL" id="CATOUU010000636">
    <property type="protein sequence ID" value="CAI9936437.1"/>
    <property type="molecule type" value="Genomic_DNA"/>
</dbReference>
<reference evidence="2 3" key="2">
    <citation type="submission" date="2024-07" db="EMBL/GenBank/DDBJ databases">
        <authorList>
            <person name="Akdeniz Z."/>
        </authorList>
    </citation>
    <scope>NUCLEOTIDE SEQUENCE [LARGE SCALE GENOMIC DNA]</scope>
</reference>
<dbReference type="EMBL" id="CAXDID020000254">
    <property type="protein sequence ID" value="CAL6065258.1"/>
    <property type="molecule type" value="Genomic_DNA"/>
</dbReference>
<organism evidence="1">
    <name type="scientific">Hexamita inflata</name>
    <dbReference type="NCBI Taxonomy" id="28002"/>
    <lineage>
        <taxon>Eukaryota</taxon>
        <taxon>Metamonada</taxon>
        <taxon>Diplomonadida</taxon>
        <taxon>Hexamitidae</taxon>
        <taxon>Hexamitinae</taxon>
        <taxon>Hexamita</taxon>
    </lineage>
</organism>